<dbReference type="EMBL" id="CP007141">
    <property type="protein sequence ID" value="AJC74669.1"/>
    <property type="molecule type" value="Genomic_DNA"/>
</dbReference>
<dbReference type="Proteomes" id="UP000077469">
    <property type="component" value="Chromosome"/>
</dbReference>
<dbReference type="Gene3D" id="1.10.132.50">
    <property type="entry name" value="ATP synthase (C/AC39) subunit, domain 3"/>
    <property type="match status" value="2"/>
</dbReference>
<dbReference type="STRING" id="1123384.AJ81_03180"/>
<proteinExistence type="predicted"/>
<dbReference type="AlphaFoldDB" id="A0A0X1KTS0"/>
<dbReference type="KEGG" id="phy:AJ81_03180"/>
<evidence type="ECO:0008006" key="3">
    <source>
        <dbReference type="Google" id="ProtNLM"/>
    </source>
</evidence>
<dbReference type="RefSeq" id="WP_031504009.1">
    <property type="nucleotide sequence ID" value="NZ_CP007141.1"/>
</dbReference>
<evidence type="ECO:0000313" key="1">
    <source>
        <dbReference type="EMBL" id="AJC74669.1"/>
    </source>
</evidence>
<protein>
    <recommendedName>
        <fullName evidence="3">ATPase</fullName>
    </recommendedName>
</protein>
<organism evidence="1 2">
    <name type="scientific">Pseudothermotoga hypogea DSM 11164 = NBRC 106472</name>
    <dbReference type="NCBI Taxonomy" id="1123384"/>
    <lineage>
        <taxon>Bacteria</taxon>
        <taxon>Thermotogati</taxon>
        <taxon>Thermotogota</taxon>
        <taxon>Thermotogae</taxon>
        <taxon>Thermotogales</taxon>
        <taxon>Thermotogaceae</taxon>
        <taxon>Pseudothermotoga</taxon>
    </lineage>
</organism>
<gene>
    <name evidence="1" type="ORF">AJ81_03180</name>
</gene>
<dbReference type="InterPro" id="IPR036079">
    <property type="entry name" value="ATPase_csu/dsu_sf"/>
</dbReference>
<dbReference type="InterPro" id="IPR044911">
    <property type="entry name" value="V-type_ATPase_csu/dsu_dom_3"/>
</dbReference>
<dbReference type="SUPFAM" id="SSF103486">
    <property type="entry name" value="V-type ATP synthase subunit C"/>
    <property type="match status" value="1"/>
</dbReference>
<evidence type="ECO:0000313" key="2">
    <source>
        <dbReference type="Proteomes" id="UP000077469"/>
    </source>
</evidence>
<reference evidence="1 2" key="1">
    <citation type="submission" date="2014-01" db="EMBL/GenBank/DDBJ databases">
        <title>Genome sequencing of Thermotog hypogea.</title>
        <authorList>
            <person name="Zhang X."/>
            <person name="Alvare G."/>
            <person name="Fristensky B."/>
            <person name="Chen L."/>
            <person name="Suen T."/>
            <person name="Chen Q."/>
            <person name="Ma K."/>
        </authorList>
    </citation>
    <scope>NUCLEOTIDE SEQUENCE [LARGE SCALE GENOMIC DNA]</scope>
    <source>
        <strain evidence="1 2">DSM 11164</strain>
    </source>
</reference>
<dbReference type="PATRIC" id="fig|1123384.7.peg.624"/>
<dbReference type="PaxDb" id="1123384-AJ81_03180"/>
<accession>A0A0X1KTS0</accession>
<name>A0A0X1KTS0_9THEM</name>
<sequence length="288" mass="34625">MYERYLFSSTNLKAKATKFIDKAQWQWLADASYEDCVDWLKTTWYKPIVDQAPEIAFHQMLLDELSFLSRNLEETYLKLLVWDSWFHALRYRREGLKNPLIIFAEKMQWQFEKELLKTLEQIWSSRTSTTELKIDVLNLNVSFEYESSLKSENIRSFWKLRNQLLLLKLILRCKTLSLPCDELSKFEWFKTKDLIARPVEDWPSLVPSQLKEPLLRMIEGKDVDLAIRAELYRFAQRAFKTIVSGPEVLVYYFYHKLWEIEDLMSLLECKKNNVPKQVWQERMLKLNV</sequence>
<keyword evidence="2" id="KW-1185">Reference proteome</keyword>